<feature type="compositionally biased region" description="Basic and acidic residues" evidence="3">
    <location>
        <begin position="77"/>
        <end position="92"/>
    </location>
</feature>
<dbReference type="NCBIfam" id="TIGR01554">
    <property type="entry name" value="major_cap_HK97"/>
    <property type="match status" value="1"/>
</dbReference>
<dbReference type="Pfam" id="PF05065">
    <property type="entry name" value="Phage_capsid"/>
    <property type="match status" value="1"/>
</dbReference>
<proteinExistence type="predicted"/>
<evidence type="ECO:0000256" key="2">
    <source>
        <dbReference type="SAM" id="Coils"/>
    </source>
</evidence>
<keyword evidence="2" id="KW-0175">Coiled coil</keyword>
<protein>
    <recommendedName>
        <fullName evidence="4">Phage capsid-like C-terminal domain-containing protein</fullName>
    </recommendedName>
</protein>
<dbReference type="InterPro" id="IPR024455">
    <property type="entry name" value="Phage_capsid"/>
</dbReference>
<evidence type="ECO:0000256" key="1">
    <source>
        <dbReference type="ARBA" id="ARBA00004328"/>
    </source>
</evidence>
<evidence type="ECO:0000256" key="3">
    <source>
        <dbReference type="SAM" id="MobiDB-lite"/>
    </source>
</evidence>
<sequence>MNRLDKLRAAKATALEAIEKARDALVDEEGQFKALSDEDKANLDELEQRVKSLTEQIGKEEDFQKEMTASTVLASAEKGKKGDDDVKSDPAARKSSFAKARGGEATDGVLKVGLVMIGIAAKARGIVDDPLKAIRDAGHATLADELAYEMRSMNASIFTEGGAVVPSFMSQEIIDFLWPKTVFLRLNPNRVPMPNGSYEQPGGASKPTAGYGQELANAPATELTFRGISMVAKELSALIPMSNQWIDFSIQGAQAFVERSLRRVMSTTMDQKFLRGDGQNGAPQGIFNIPGVGTGGVGGTYSDATAPTQAEVDAVTRAMINDLATRDVNLDSAAWIMTERTRGYLEDLKDGNGNYVYAGLQMENPTFKRRPVIDTTNLPENLGGSGDAAPLALVAGDHILMGEAGDMELSVSREAAYRDANNVVQSAFQRKETLLLGVMRHDVTVEHVEAITVTEDIRWGA</sequence>
<comment type="caution">
    <text evidence="5">The sequence shown here is derived from an EMBL/GenBank/DDBJ whole genome shotgun (WGS) entry which is preliminary data.</text>
</comment>
<comment type="subcellular location">
    <subcellularLocation>
        <location evidence="1">Virion</location>
    </subcellularLocation>
</comment>
<evidence type="ECO:0000313" key="5">
    <source>
        <dbReference type="EMBL" id="CAJ1391695.1"/>
    </source>
</evidence>
<dbReference type="EMBL" id="CAUJNA010002223">
    <property type="protein sequence ID" value="CAJ1391695.1"/>
    <property type="molecule type" value="Genomic_DNA"/>
</dbReference>
<organism evidence="5 6">
    <name type="scientific">Effrenium voratum</name>
    <dbReference type="NCBI Taxonomy" id="2562239"/>
    <lineage>
        <taxon>Eukaryota</taxon>
        <taxon>Sar</taxon>
        <taxon>Alveolata</taxon>
        <taxon>Dinophyceae</taxon>
        <taxon>Suessiales</taxon>
        <taxon>Symbiodiniaceae</taxon>
        <taxon>Effrenium</taxon>
    </lineage>
</organism>
<dbReference type="Gene3D" id="3.30.2400.10">
    <property type="entry name" value="Major capsid protein gp5"/>
    <property type="match status" value="1"/>
</dbReference>
<evidence type="ECO:0000313" key="6">
    <source>
        <dbReference type="Proteomes" id="UP001178507"/>
    </source>
</evidence>
<dbReference type="AlphaFoldDB" id="A0AA36IQ93"/>
<dbReference type="SUPFAM" id="SSF56563">
    <property type="entry name" value="Major capsid protein gp5"/>
    <property type="match status" value="1"/>
</dbReference>
<accession>A0AA36IQ93</accession>
<dbReference type="InterPro" id="IPR054612">
    <property type="entry name" value="Phage_capsid-like_C"/>
</dbReference>
<feature type="domain" description="Phage capsid-like C-terminal" evidence="4">
    <location>
        <begin position="161"/>
        <end position="454"/>
    </location>
</feature>
<feature type="region of interest" description="Disordered" evidence="3">
    <location>
        <begin position="75"/>
        <end position="99"/>
    </location>
</feature>
<name>A0AA36IQ93_9DINO</name>
<gene>
    <name evidence="5" type="ORF">EVOR1521_LOCUS16959</name>
</gene>
<feature type="coiled-coil region" evidence="2">
    <location>
        <begin position="4"/>
        <end position="63"/>
    </location>
</feature>
<evidence type="ECO:0000259" key="4">
    <source>
        <dbReference type="Pfam" id="PF05065"/>
    </source>
</evidence>
<reference evidence="5" key="1">
    <citation type="submission" date="2023-08" db="EMBL/GenBank/DDBJ databases">
        <authorList>
            <person name="Chen Y."/>
            <person name="Shah S."/>
            <person name="Dougan E. K."/>
            <person name="Thang M."/>
            <person name="Chan C."/>
        </authorList>
    </citation>
    <scope>NUCLEOTIDE SEQUENCE</scope>
</reference>
<dbReference type="Proteomes" id="UP001178507">
    <property type="component" value="Unassembled WGS sequence"/>
</dbReference>
<keyword evidence="6" id="KW-1185">Reference proteome</keyword>